<proteinExistence type="predicted"/>
<protein>
    <submittedName>
        <fullName evidence="2">Ribosomal protein S18 acetylase RimI</fullName>
    </submittedName>
</protein>
<evidence type="ECO:0000259" key="1">
    <source>
        <dbReference type="PROSITE" id="PS51186"/>
    </source>
</evidence>
<organism evidence="2 3">
    <name type="scientific">Clostridium acidisoli DSM 12555</name>
    <dbReference type="NCBI Taxonomy" id="1121291"/>
    <lineage>
        <taxon>Bacteria</taxon>
        <taxon>Bacillati</taxon>
        <taxon>Bacillota</taxon>
        <taxon>Clostridia</taxon>
        <taxon>Eubacteriales</taxon>
        <taxon>Clostridiaceae</taxon>
        <taxon>Clostridium</taxon>
    </lineage>
</organism>
<dbReference type="PROSITE" id="PS51186">
    <property type="entry name" value="GNAT"/>
    <property type="match status" value="1"/>
</dbReference>
<evidence type="ECO:0000313" key="3">
    <source>
        <dbReference type="Proteomes" id="UP000192468"/>
    </source>
</evidence>
<evidence type="ECO:0000313" key="2">
    <source>
        <dbReference type="EMBL" id="SMC16922.1"/>
    </source>
</evidence>
<gene>
    <name evidence="2" type="ORF">SAMN02745134_00186</name>
</gene>
<keyword evidence="2" id="KW-0689">Ribosomal protein</keyword>
<dbReference type="RefSeq" id="WP_176212560.1">
    <property type="nucleotide sequence ID" value="NZ_FWXH01000002.1"/>
</dbReference>
<reference evidence="2 3" key="1">
    <citation type="submission" date="2017-04" db="EMBL/GenBank/DDBJ databases">
        <authorList>
            <person name="Afonso C.L."/>
            <person name="Miller P.J."/>
            <person name="Scott M.A."/>
            <person name="Spackman E."/>
            <person name="Goraichik I."/>
            <person name="Dimitrov K.M."/>
            <person name="Suarez D.L."/>
            <person name="Swayne D.E."/>
        </authorList>
    </citation>
    <scope>NUCLEOTIDE SEQUENCE [LARGE SCALE GENOMIC DNA]</scope>
    <source>
        <strain evidence="2 3">DSM 12555</strain>
    </source>
</reference>
<dbReference type="SUPFAM" id="SSF55729">
    <property type="entry name" value="Acyl-CoA N-acyltransferases (Nat)"/>
    <property type="match status" value="1"/>
</dbReference>
<dbReference type="InterPro" id="IPR000182">
    <property type="entry name" value="GNAT_dom"/>
</dbReference>
<dbReference type="STRING" id="1121291.SAMN02745134_00186"/>
<dbReference type="Gene3D" id="3.40.630.30">
    <property type="match status" value="1"/>
</dbReference>
<dbReference type="EMBL" id="FWXH01000002">
    <property type="protein sequence ID" value="SMC16922.1"/>
    <property type="molecule type" value="Genomic_DNA"/>
</dbReference>
<keyword evidence="3" id="KW-1185">Reference proteome</keyword>
<dbReference type="Pfam" id="PF00583">
    <property type="entry name" value="Acetyltransf_1"/>
    <property type="match status" value="1"/>
</dbReference>
<sequence length="178" mass="20553">MNIRRAEISDSDGIAKVHVDAWKETYKGLINDDYLNSLSYEKKAKMWKEVIKDDTQPQRTFVIENDSKTIVGFAFCGINREKEYEYDGDLHAMYILKDYQNRGYGSKITRIVAKALVDLGCGSLIIWALKDNSYCRFYEKVGGIKVKERLYTYGNQEVKLVGYGWKDIGSIYQNAINE</sequence>
<dbReference type="CDD" id="cd04301">
    <property type="entry name" value="NAT_SF"/>
    <property type="match status" value="1"/>
</dbReference>
<name>A0A1W1WYX5_9CLOT</name>
<dbReference type="AlphaFoldDB" id="A0A1W1WYX5"/>
<accession>A0A1W1WYX5</accession>
<dbReference type="GO" id="GO:0016747">
    <property type="term" value="F:acyltransferase activity, transferring groups other than amino-acyl groups"/>
    <property type="evidence" value="ECO:0007669"/>
    <property type="project" value="InterPro"/>
</dbReference>
<feature type="domain" description="N-acetyltransferase" evidence="1">
    <location>
        <begin position="1"/>
        <end position="162"/>
    </location>
</feature>
<dbReference type="Proteomes" id="UP000192468">
    <property type="component" value="Unassembled WGS sequence"/>
</dbReference>
<dbReference type="GO" id="GO:0005840">
    <property type="term" value="C:ribosome"/>
    <property type="evidence" value="ECO:0007669"/>
    <property type="project" value="UniProtKB-KW"/>
</dbReference>
<dbReference type="InterPro" id="IPR016181">
    <property type="entry name" value="Acyl_CoA_acyltransferase"/>
</dbReference>
<keyword evidence="2" id="KW-0687">Ribonucleoprotein</keyword>